<keyword evidence="2" id="KW-1185">Reference proteome</keyword>
<dbReference type="Proteomes" id="UP000218209">
    <property type="component" value="Unassembled WGS sequence"/>
</dbReference>
<name>A0A1X6PEG5_PORUM</name>
<evidence type="ECO:0000313" key="1">
    <source>
        <dbReference type="EMBL" id="OSX79033.1"/>
    </source>
</evidence>
<sequence>MKRLLDEQHEMAVEWILVAWSGRRDLKPMSHWVTLNLGAASNNLPAISISMTHLDHFVWAVNSVVTYNQLKPAYERLRYVPGKTRPQAVTVLGNRAYDAGLVPLNKEGQTLGDDSLARIIKIALLNAVSPLTVECMLKYLADSQASERAGPRLSVETLVSNGLLNVNVGTYEENDHVRNLMLQMAWKWTAGSPMEREQRKKRNT</sequence>
<reference evidence="1 2" key="1">
    <citation type="submission" date="2017-03" db="EMBL/GenBank/DDBJ databases">
        <title>WGS assembly of Porphyra umbilicalis.</title>
        <authorList>
            <person name="Brawley S.H."/>
            <person name="Blouin N.A."/>
            <person name="Ficko-Blean E."/>
            <person name="Wheeler G.L."/>
            <person name="Lohr M."/>
            <person name="Goodson H.V."/>
            <person name="Jenkins J.W."/>
            <person name="Blaby-Haas C.E."/>
            <person name="Helliwell K.E."/>
            <person name="Chan C."/>
            <person name="Marriage T."/>
            <person name="Bhattacharya D."/>
            <person name="Klein A.S."/>
            <person name="Badis Y."/>
            <person name="Brodie J."/>
            <person name="Cao Y."/>
            <person name="Collen J."/>
            <person name="Dittami S.M."/>
            <person name="Gachon C.M."/>
            <person name="Green B.R."/>
            <person name="Karpowicz S."/>
            <person name="Kim J.W."/>
            <person name="Kudahl U."/>
            <person name="Lin S."/>
            <person name="Michel G."/>
            <person name="Mittag M."/>
            <person name="Olson B.J."/>
            <person name="Pangilinan J."/>
            <person name="Peng Y."/>
            <person name="Qiu H."/>
            <person name="Shu S."/>
            <person name="Singer J.T."/>
            <person name="Smith A.G."/>
            <person name="Sprecher B.N."/>
            <person name="Wagner V."/>
            <person name="Wang W."/>
            <person name="Wang Z.-Y."/>
            <person name="Yan J."/>
            <person name="Yarish C."/>
            <person name="Zoeuner-Riek S."/>
            <person name="Zhuang Y."/>
            <person name="Zou Y."/>
            <person name="Lindquist E.A."/>
            <person name="Grimwood J."/>
            <person name="Barry K."/>
            <person name="Rokhsar D.S."/>
            <person name="Schmutz J."/>
            <person name="Stiller J.W."/>
            <person name="Grossman A.R."/>
            <person name="Prochnik S.E."/>
        </authorList>
    </citation>
    <scope>NUCLEOTIDE SEQUENCE [LARGE SCALE GENOMIC DNA]</scope>
    <source>
        <strain evidence="1">4086291</strain>
    </source>
</reference>
<organism evidence="1 2">
    <name type="scientific">Porphyra umbilicalis</name>
    <name type="common">Purple laver</name>
    <name type="synonym">Red alga</name>
    <dbReference type="NCBI Taxonomy" id="2786"/>
    <lineage>
        <taxon>Eukaryota</taxon>
        <taxon>Rhodophyta</taxon>
        <taxon>Bangiophyceae</taxon>
        <taxon>Bangiales</taxon>
        <taxon>Bangiaceae</taxon>
        <taxon>Porphyra</taxon>
    </lineage>
</organism>
<proteinExistence type="predicted"/>
<gene>
    <name evidence="1" type="ORF">BU14_0091s0013</name>
</gene>
<protein>
    <submittedName>
        <fullName evidence="1">Uncharacterized protein</fullName>
    </submittedName>
</protein>
<dbReference type="AlphaFoldDB" id="A0A1X6PEG5"/>
<evidence type="ECO:0000313" key="2">
    <source>
        <dbReference type="Proteomes" id="UP000218209"/>
    </source>
</evidence>
<accession>A0A1X6PEG5</accession>
<dbReference type="EMBL" id="KV918799">
    <property type="protein sequence ID" value="OSX79033.1"/>
    <property type="molecule type" value="Genomic_DNA"/>
</dbReference>